<dbReference type="PROSITE" id="PS51301">
    <property type="entry name" value="KILA_N"/>
    <property type="match status" value="1"/>
</dbReference>
<evidence type="ECO:0000313" key="3">
    <source>
        <dbReference type="Proteomes" id="UP000008461"/>
    </source>
</evidence>
<dbReference type="GO" id="GO:0003677">
    <property type="term" value="F:DNA binding"/>
    <property type="evidence" value="ECO:0007669"/>
    <property type="project" value="UniProtKB-KW"/>
</dbReference>
<dbReference type="InterPro" id="IPR036887">
    <property type="entry name" value="HTH_APSES_sf"/>
</dbReference>
<feature type="domain" description="KilA-N" evidence="1">
    <location>
        <begin position="3"/>
        <end position="113"/>
    </location>
</feature>
<evidence type="ECO:0000313" key="2">
    <source>
        <dbReference type="EMBL" id="AEE54375.1"/>
    </source>
</evidence>
<dbReference type="HOGENOM" id="CLU_1164593_0_0_10"/>
<keyword evidence="2" id="KW-0238">DNA-binding</keyword>
<dbReference type="InterPro" id="IPR017880">
    <property type="entry name" value="KilA_N"/>
</dbReference>
<organism evidence="2 3">
    <name type="scientific">Haliscomenobacter hydrossis (strain ATCC 27775 / DSM 1100 / LMG 10767 / O)</name>
    <dbReference type="NCBI Taxonomy" id="760192"/>
    <lineage>
        <taxon>Bacteria</taxon>
        <taxon>Pseudomonadati</taxon>
        <taxon>Bacteroidota</taxon>
        <taxon>Saprospiria</taxon>
        <taxon>Saprospirales</taxon>
        <taxon>Haliscomenobacteraceae</taxon>
        <taxon>Haliscomenobacter</taxon>
    </lineage>
</organism>
<dbReference type="EMBL" id="CP002692">
    <property type="protein sequence ID" value="AEE54375.1"/>
    <property type="molecule type" value="Genomic_DNA"/>
</dbReference>
<dbReference type="Proteomes" id="UP000008461">
    <property type="component" value="Plasmid pHALHY01"/>
</dbReference>
<dbReference type="SUPFAM" id="SSF54616">
    <property type="entry name" value="DNA-binding domain of Mlu1-box binding protein MBP1"/>
    <property type="match status" value="1"/>
</dbReference>
<keyword evidence="2" id="KW-0614">Plasmid</keyword>
<keyword evidence="3" id="KW-1185">Reference proteome</keyword>
<evidence type="ECO:0000259" key="1">
    <source>
        <dbReference type="PROSITE" id="PS51301"/>
    </source>
</evidence>
<dbReference type="KEGG" id="hhy:Halhy_6559"/>
<name>F4L7L7_HALH1</name>
<dbReference type="SMART" id="SM01252">
    <property type="entry name" value="KilA-N"/>
    <property type="match status" value="1"/>
</dbReference>
<reference evidence="2 3" key="1">
    <citation type="journal article" date="2011" name="Stand. Genomic Sci.">
        <title>Complete genome sequence of Haliscomenobacter hydrossis type strain (O).</title>
        <authorList>
            <consortium name="US DOE Joint Genome Institute (JGI-PGF)"/>
            <person name="Daligault H."/>
            <person name="Lapidus A."/>
            <person name="Zeytun A."/>
            <person name="Nolan M."/>
            <person name="Lucas S."/>
            <person name="Del Rio T.G."/>
            <person name="Tice H."/>
            <person name="Cheng J.F."/>
            <person name="Tapia R."/>
            <person name="Han C."/>
            <person name="Goodwin L."/>
            <person name="Pitluck S."/>
            <person name="Liolios K."/>
            <person name="Pagani I."/>
            <person name="Ivanova N."/>
            <person name="Huntemann M."/>
            <person name="Mavromatis K."/>
            <person name="Mikhailova N."/>
            <person name="Pati A."/>
            <person name="Chen A."/>
            <person name="Palaniappan K."/>
            <person name="Land M."/>
            <person name="Hauser L."/>
            <person name="Brambilla E.M."/>
            <person name="Rohde M."/>
            <person name="Verbarg S."/>
            <person name="Goker M."/>
            <person name="Bristow J."/>
            <person name="Eisen J.A."/>
            <person name="Markowitz V."/>
            <person name="Hugenholtz P."/>
            <person name="Kyrpides N.C."/>
            <person name="Klenk H.P."/>
            <person name="Woyke T."/>
        </authorList>
    </citation>
    <scope>NUCLEOTIDE SEQUENCE [LARGE SCALE GENOMIC DNA]</scope>
    <source>
        <strain evidence="3">ATCC 27775 / DSM 1100 / LMG 10767 / O</strain>
        <plasmid evidence="3">Plasmid pHALHY01</plasmid>
    </source>
</reference>
<gene>
    <name evidence="2" type="ordered locus">Halhy_6559</name>
</gene>
<dbReference type="RefSeq" id="WP_013768892.1">
    <property type="nucleotide sequence ID" value="NC_015511.1"/>
</dbReference>
<proteinExistence type="predicted"/>
<accession>F4L7L7</accession>
<dbReference type="Pfam" id="PF04383">
    <property type="entry name" value="KilA-N"/>
    <property type="match status" value="1"/>
</dbReference>
<dbReference type="InterPro" id="IPR018004">
    <property type="entry name" value="KilA/APSES_HTH"/>
</dbReference>
<geneLocation type="plasmid" evidence="2 3">
    <name>pHALHY01</name>
</geneLocation>
<sequence length="236" mass="26900">MSGVTKFDYGGQTISFEFADGNKMINATEMARPFRKQIGHFLALQGTRDYILLLESRYRDSDIGGMAREVLRVIKGGVPELQGTWMDEKLALKFAAWLSPEFELWVYDRIQELITTGVTRLQGIPPSGFAATLRLLAEQWEKQEHINENVREELDKTAQRLDELESKIISVDDHYYTIAGYCNLHKIPCPLHQAKEWGKTAAALSRQKDIPTGAAHDERYGQVRTYHEDVLKEVIG</sequence>
<dbReference type="OrthoDB" id="9810290at2"/>
<reference key="2">
    <citation type="submission" date="2011-04" db="EMBL/GenBank/DDBJ databases">
        <title>Complete sequence of plasmid 1 of Haliscomenobacter hydrossis DSM 1100.</title>
        <authorList>
            <consortium name="US DOE Joint Genome Institute (JGI-PGF)"/>
            <person name="Lucas S."/>
            <person name="Han J."/>
            <person name="Lapidus A."/>
            <person name="Bruce D."/>
            <person name="Goodwin L."/>
            <person name="Pitluck S."/>
            <person name="Peters L."/>
            <person name="Kyrpides N."/>
            <person name="Mavromatis K."/>
            <person name="Ivanova N."/>
            <person name="Ovchinnikova G."/>
            <person name="Pagani I."/>
            <person name="Daligault H."/>
            <person name="Detter J.C."/>
            <person name="Han C."/>
            <person name="Land M."/>
            <person name="Hauser L."/>
            <person name="Markowitz V."/>
            <person name="Cheng J.-F."/>
            <person name="Hugenholtz P."/>
            <person name="Woyke T."/>
            <person name="Wu D."/>
            <person name="Verbarg S."/>
            <person name="Frueling A."/>
            <person name="Brambilla E."/>
            <person name="Klenk H.-P."/>
            <person name="Eisen J.A."/>
        </authorList>
    </citation>
    <scope>NUCLEOTIDE SEQUENCE</scope>
    <source>
        <strain>DSM 1100</strain>
    </source>
</reference>
<protein>
    <submittedName>
        <fullName evidence="2">KilA, /APSES-type HTH DNA-binding domain protein</fullName>
    </submittedName>
</protein>
<dbReference type="AlphaFoldDB" id="F4L7L7"/>